<dbReference type="AlphaFoldDB" id="J2Z9T9"/>
<dbReference type="Proteomes" id="UP000007813">
    <property type="component" value="Unassembled WGS sequence"/>
</dbReference>
<accession>J2Z9T9</accession>
<evidence type="ECO:0000313" key="3">
    <source>
        <dbReference type="Proteomes" id="UP000007813"/>
    </source>
</evidence>
<dbReference type="EMBL" id="ALJD01000014">
    <property type="protein sequence ID" value="EJN57410.1"/>
    <property type="molecule type" value="Genomic_DNA"/>
</dbReference>
<comment type="caution">
    <text evidence="2">The sequence shown here is derived from an EMBL/GenBank/DDBJ whole genome shotgun (WGS) entry which is preliminary data.</text>
</comment>
<organism evidence="2 3">
    <name type="scientific">Halogranum salarium B-1</name>
    <dbReference type="NCBI Taxonomy" id="1210908"/>
    <lineage>
        <taxon>Archaea</taxon>
        <taxon>Methanobacteriati</taxon>
        <taxon>Methanobacteriota</taxon>
        <taxon>Stenosarchaea group</taxon>
        <taxon>Halobacteria</taxon>
        <taxon>Halobacteriales</taxon>
        <taxon>Haloferacaceae</taxon>
    </lineage>
</organism>
<evidence type="ECO:0000259" key="1">
    <source>
        <dbReference type="Pfam" id="PF00561"/>
    </source>
</evidence>
<protein>
    <submittedName>
        <fullName evidence="2">Hydrolase</fullName>
    </submittedName>
</protein>
<dbReference type="InterPro" id="IPR029058">
    <property type="entry name" value="AB_hydrolase_fold"/>
</dbReference>
<dbReference type="InterPro" id="IPR000073">
    <property type="entry name" value="AB_hydrolase_1"/>
</dbReference>
<dbReference type="Pfam" id="PF00561">
    <property type="entry name" value="Abhydrolase_1"/>
    <property type="match status" value="1"/>
</dbReference>
<dbReference type="eggNOG" id="arCOG01648">
    <property type="taxonomic scope" value="Archaea"/>
</dbReference>
<keyword evidence="2" id="KW-0378">Hydrolase</keyword>
<reference evidence="2 3" key="1">
    <citation type="journal article" date="2012" name="J. Bacteriol.">
        <title>Draft Genome Sequence of the Extremely Halophilic Archaeon Halogranum salarium B-1T.</title>
        <authorList>
            <person name="Kim K.K."/>
            <person name="Lee K.C."/>
            <person name="Lee J.S."/>
        </authorList>
    </citation>
    <scope>NUCLEOTIDE SEQUENCE [LARGE SCALE GENOMIC DNA]</scope>
    <source>
        <strain evidence="2 3">B-1</strain>
    </source>
</reference>
<dbReference type="Gene3D" id="3.40.50.1820">
    <property type="entry name" value="alpha/beta hydrolase"/>
    <property type="match status" value="1"/>
</dbReference>
<feature type="domain" description="AB hydrolase-1" evidence="1">
    <location>
        <begin position="3"/>
        <end position="76"/>
    </location>
</feature>
<dbReference type="PANTHER" id="PTHR43329">
    <property type="entry name" value="EPOXIDE HYDROLASE"/>
    <property type="match status" value="1"/>
</dbReference>
<dbReference type="GO" id="GO:0016787">
    <property type="term" value="F:hydrolase activity"/>
    <property type="evidence" value="ECO:0007669"/>
    <property type="project" value="UniProtKB-KW"/>
</dbReference>
<proteinExistence type="predicted"/>
<name>J2Z9T9_9EURY</name>
<sequence>MKTMGDDVAKLMNALGHETYRVVGEDWGATTGLALAAQYPDRVEKLAFLEMIMDGFGLQDWSFLTEENVGNQRWLWHINFYAVPDFPEMLISGKERRYFEHFFKIECHDPAAVPDHAIEEYVRSFSQPGGLQNMLEVYRHPFENAAFFETMTEDKLEMPVLAVGSTHFIGEEVERQMDYVASDVTGETLEWGHQLAEECPDELAEVLLEFMG</sequence>
<evidence type="ECO:0000313" key="2">
    <source>
        <dbReference type="EMBL" id="EJN57410.1"/>
    </source>
</evidence>
<gene>
    <name evidence="2" type="ORF">HSB1_43730</name>
</gene>
<dbReference type="SUPFAM" id="SSF53474">
    <property type="entry name" value="alpha/beta-Hydrolases"/>
    <property type="match status" value="1"/>
</dbReference>